<dbReference type="Proteomes" id="UP000694556">
    <property type="component" value="Chromosome 19"/>
</dbReference>
<accession>A0A8C3GMN8</accession>
<keyword evidence="2 5" id="KW-0812">Transmembrane</keyword>
<feature type="transmembrane region" description="Helical" evidence="5">
    <location>
        <begin position="231"/>
        <end position="250"/>
    </location>
</feature>
<evidence type="ECO:0000256" key="1">
    <source>
        <dbReference type="ARBA" id="ARBA00004370"/>
    </source>
</evidence>
<dbReference type="InterPro" id="IPR036179">
    <property type="entry name" value="Ig-like_dom_sf"/>
</dbReference>
<feature type="compositionally biased region" description="Basic and acidic residues" evidence="4">
    <location>
        <begin position="266"/>
        <end position="278"/>
    </location>
</feature>
<proteinExistence type="predicted"/>
<feature type="region of interest" description="Disordered" evidence="4">
    <location>
        <begin position="178"/>
        <end position="203"/>
    </location>
</feature>
<name>A0A8C3GMN8_CAIMO</name>
<reference evidence="7" key="3">
    <citation type="submission" date="2025-09" db="UniProtKB">
        <authorList>
            <consortium name="Ensembl"/>
        </authorList>
    </citation>
    <scope>IDENTIFICATION</scope>
</reference>
<dbReference type="SMART" id="SM00409">
    <property type="entry name" value="IG"/>
    <property type="match status" value="1"/>
</dbReference>
<dbReference type="InterPro" id="IPR050671">
    <property type="entry name" value="CD300_family_receptors"/>
</dbReference>
<feature type="region of interest" description="Disordered" evidence="4">
    <location>
        <begin position="1"/>
        <end position="52"/>
    </location>
</feature>
<reference evidence="7" key="1">
    <citation type="submission" date="2018-09" db="EMBL/GenBank/DDBJ databases">
        <title>Common duck and Muscovy duck high density SNP chip.</title>
        <authorList>
            <person name="Vignal A."/>
            <person name="Thebault N."/>
            <person name="Warren W.C."/>
        </authorList>
    </citation>
    <scope>NUCLEOTIDE SEQUENCE [LARGE SCALE GENOMIC DNA]</scope>
</reference>
<evidence type="ECO:0000256" key="5">
    <source>
        <dbReference type="SAM" id="Phobius"/>
    </source>
</evidence>
<evidence type="ECO:0000256" key="2">
    <source>
        <dbReference type="ARBA" id="ARBA00022692"/>
    </source>
</evidence>
<feature type="region of interest" description="Disordered" evidence="4">
    <location>
        <begin position="257"/>
        <end position="354"/>
    </location>
</feature>
<dbReference type="InterPro" id="IPR003599">
    <property type="entry name" value="Ig_sub"/>
</dbReference>
<dbReference type="InterPro" id="IPR013783">
    <property type="entry name" value="Ig-like_fold"/>
</dbReference>
<evidence type="ECO:0000313" key="7">
    <source>
        <dbReference type="Ensembl" id="ENSCMMP00000020881.1"/>
    </source>
</evidence>
<keyword evidence="8" id="KW-1185">Reference proteome</keyword>
<dbReference type="Ensembl" id="ENSCMMT00000022891.1">
    <property type="protein sequence ID" value="ENSCMMP00000020881.1"/>
    <property type="gene ID" value="ENSCMMG00000013162.1"/>
</dbReference>
<dbReference type="AlphaFoldDB" id="A0A8C3GMN8"/>
<reference evidence="7" key="2">
    <citation type="submission" date="2025-08" db="UniProtKB">
        <authorList>
            <consortium name="Ensembl"/>
        </authorList>
    </citation>
    <scope>IDENTIFICATION</scope>
</reference>
<organism evidence="7 8">
    <name type="scientific">Cairina moschata</name>
    <name type="common">Muscovy duck</name>
    <dbReference type="NCBI Taxonomy" id="8855"/>
    <lineage>
        <taxon>Eukaryota</taxon>
        <taxon>Metazoa</taxon>
        <taxon>Chordata</taxon>
        <taxon>Craniata</taxon>
        <taxon>Vertebrata</taxon>
        <taxon>Euteleostomi</taxon>
        <taxon>Archelosauria</taxon>
        <taxon>Archosauria</taxon>
        <taxon>Dinosauria</taxon>
        <taxon>Saurischia</taxon>
        <taxon>Theropoda</taxon>
        <taxon>Coelurosauria</taxon>
        <taxon>Aves</taxon>
        <taxon>Neognathae</taxon>
        <taxon>Galloanserae</taxon>
        <taxon>Anseriformes</taxon>
        <taxon>Anatidae</taxon>
        <taxon>Anatinae</taxon>
        <taxon>Cairina</taxon>
    </lineage>
</organism>
<dbReference type="PROSITE" id="PS50835">
    <property type="entry name" value="IG_LIKE"/>
    <property type="match status" value="1"/>
</dbReference>
<keyword evidence="5" id="KW-1133">Transmembrane helix</keyword>
<dbReference type="Gene3D" id="2.60.40.10">
    <property type="entry name" value="Immunoglobulins"/>
    <property type="match status" value="1"/>
</dbReference>
<dbReference type="PANTHER" id="PTHR11860">
    <property type="entry name" value="POLYMERIC-IMMUNOGLOBULIN RECEPTOR"/>
    <property type="match status" value="1"/>
</dbReference>
<keyword evidence="3 5" id="KW-0472">Membrane</keyword>
<dbReference type="PANTHER" id="PTHR11860:SF87">
    <property type="entry name" value="CMRF35-LIKE MOLECULE 8"/>
    <property type="match status" value="1"/>
</dbReference>
<dbReference type="Pfam" id="PF07686">
    <property type="entry name" value="V-set"/>
    <property type="match status" value="1"/>
</dbReference>
<dbReference type="SUPFAM" id="SSF48726">
    <property type="entry name" value="Immunoglobulin"/>
    <property type="match status" value="1"/>
</dbReference>
<evidence type="ECO:0000256" key="4">
    <source>
        <dbReference type="SAM" id="MobiDB-lite"/>
    </source>
</evidence>
<dbReference type="GO" id="GO:0005886">
    <property type="term" value="C:plasma membrane"/>
    <property type="evidence" value="ECO:0007669"/>
    <property type="project" value="TreeGrafter"/>
</dbReference>
<evidence type="ECO:0000313" key="8">
    <source>
        <dbReference type="Proteomes" id="UP000694556"/>
    </source>
</evidence>
<sequence>MAQGTDSQKRGKPARGWGTGAVPTARPGAEHPAPRTPSSGAPGADRRHRNELRREPCLDQVIACQALVAPREVSGRAGQALSLNCWYAPGYQGYNKYWCRGASRDSCRKVVETAGREAPRQHGRVSIADNHVFCLVLLTLEELSEEDAGSYWCGVERVGRDIMTPVTIRVLPARPRTTPDASVRAVPANPAATPSPWLSDATPELLSTANSTNATATGPPWSALSAPVPTAVLLSLLAVAGSAGLVYALWRRREDLQRPPGAVRSKPKDWAQPHHTDFGDMLPLRTEPPPTPSKPAFAGQPDNVYDNELDLAKDAELEDAELEDESFYTNTLSQDRSRGRPGHGAQQGNEFLWS</sequence>
<feature type="compositionally biased region" description="Acidic residues" evidence="4">
    <location>
        <begin position="316"/>
        <end position="326"/>
    </location>
</feature>
<evidence type="ECO:0000256" key="3">
    <source>
        <dbReference type="ARBA" id="ARBA00023136"/>
    </source>
</evidence>
<protein>
    <recommendedName>
        <fullName evidence="6">Ig-like domain-containing protein</fullName>
    </recommendedName>
</protein>
<dbReference type="GO" id="GO:0004888">
    <property type="term" value="F:transmembrane signaling receptor activity"/>
    <property type="evidence" value="ECO:0007669"/>
    <property type="project" value="TreeGrafter"/>
</dbReference>
<dbReference type="InterPro" id="IPR013106">
    <property type="entry name" value="Ig_V-set"/>
</dbReference>
<comment type="subcellular location">
    <subcellularLocation>
        <location evidence="1">Membrane</location>
    </subcellularLocation>
</comment>
<evidence type="ECO:0000259" key="6">
    <source>
        <dbReference type="PROSITE" id="PS50835"/>
    </source>
</evidence>
<dbReference type="InterPro" id="IPR007110">
    <property type="entry name" value="Ig-like_dom"/>
</dbReference>
<feature type="domain" description="Ig-like" evidence="6">
    <location>
        <begin position="56"/>
        <end position="169"/>
    </location>
</feature>